<protein>
    <submittedName>
        <fullName evidence="1">Uncharacterized protein</fullName>
    </submittedName>
</protein>
<organism evidence="1 2">
    <name type="scientific">Amycolatopsis iheyensis</name>
    <dbReference type="NCBI Taxonomy" id="2945988"/>
    <lineage>
        <taxon>Bacteria</taxon>
        <taxon>Bacillati</taxon>
        <taxon>Actinomycetota</taxon>
        <taxon>Actinomycetes</taxon>
        <taxon>Pseudonocardiales</taxon>
        <taxon>Pseudonocardiaceae</taxon>
        <taxon>Amycolatopsis</taxon>
    </lineage>
</organism>
<dbReference type="RefSeq" id="WP_257925565.1">
    <property type="nucleotide sequence ID" value="NZ_JAMXQV010000029.1"/>
</dbReference>
<gene>
    <name evidence="1" type="ORF">M8542_39830</name>
</gene>
<proteinExistence type="predicted"/>
<evidence type="ECO:0000313" key="1">
    <source>
        <dbReference type="EMBL" id="MCR6488998.1"/>
    </source>
</evidence>
<keyword evidence="2" id="KW-1185">Reference proteome</keyword>
<sequence length="156" mass="16791">MTAVAGASPEWARPVKVPAADRLLATTYLVVRRSGLRDRAVHRTWRKVLRRLGTDIGVDDPHVQGHALDAICAELSGTTAPAALEAAVADAVLLDGMLSLPPRQRFALHAALAWQWSVTDIATHTGWTRCQVHRLLRAGLTTVTARSRPSALGTPP</sequence>
<accession>A0A9X2NJI0</accession>
<comment type="caution">
    <text evidence="1">The sequence shown here is derived from an EMBL/GenBank/DDBJ whole genome shotgun (WGS) entry which is preliminary data.</text>
</comment>
<dbReference type="EMBL" id="JAMXQV010000029">
    <property type="protein sequence ID" value="MCR6488998.1"/>
    <property type="molecule type" value="Genomic_DNA"/>
</dbReference>
<dbReference type="AlphaFoldDB" id="A0A9X2NJI0"/>
<evidence type="ECO:0000313" key="2">
    <source>
        <dbReference type="Proteomes" id="UP001144096"/>
    </source>
</evidence>
<dbReference type="SUPFAM" id="SSF88659">
    <property type="entry name" value="Sigma3 and sigma4 domains of RNA polymerase sigma factors"/>
    <property type="match status" value="1"/>
</dbReference>
<name>A0A9X2NJI0_9PSEU</name>
<dbReference type="InterPro" id="IPR013324">
    <property type="entry name" value="RNA_pol_sigma_r3/r4-like"/>
</dbReference>
<reference evidence="1" key="1">
    <citation type="submission" date="2022-06" db="EMBL/GenBank/DDBJ databases">
        <title>Amycolatopsis iheyaensis sp. nov., a new species of the genus Amycolatopsis isolated from soil in Iheya island, Japan.</title>
        <authorList>
            <person name="Ngamcharungchit C."/>
            <person name="Kanto H."/>
            <person name="Take A."/>
            <person name="Intra B."/>
            <person name="Matsumoto A."/>
            <person name="Panbangred W."/>
            <person name="Inahashi Y."/>
        </authorList>
    </citation>
    <scope>NUCLEOTIDE SEQUENCE</scope>
    <source>
        <strain evidence="1">OK19-0408</strain>
    </source>
</reference>
<dbReference type="Proteomes" id="UP001144096">
    <property type="component" value="Unassembled WGS sequence"/>
</dbReference>